<protein>
    <submittedName>
        <fullName evidence="2">Uncharacterized protein</fullName>
    </submittedName>
</protein>
<dbReference type="Proteomes" id="UP000624183">
    <property type="component" value="Unassembled WGS sequence"/>
</dbReference>
<gene>
    <name evidence="2" type="ORF">GCM10010328_37670</name>
</gene>
<evidence type="ECO:0000313" key="3">
    <source>
        <dbReference type="Proteomes" id="UP000624183"/>
    </source>
</evidence>
<evidence type="ECO:0000313" key="2">
    <source>
        <dbReference type="EMBL" id="GGZ59377.1"/>
    </source>
</evidence>
<feature type="compositionally biased region" description="Basic and acidic residues" evidence="1">
    <location>
        <begin position="47"/>
        <end position="69"/>
    </location>
</feature>
<proteinExistence type="predicted"/>
<feature type="region of interest" description="Disordered" evidence="1">
    <location>
        <begin position="1"/>
        <end position="69"/>
    </location>
</feature>
<reference evidence="3" key="1">
    <citation type="journal article" date="2019" name="Int. J. Syst. Evol. Microbiol.">
        <title>The Global Catalogue of Microorganisms (GCM) 10K type strain sequencing project: providing services to taxonomists for standard genome sequencing and annotation.</title>
        <authorList>
            <consortium name="The Broad Institute Genomics Platform"/>
            <consortium name="The Broad Institute Genome Sequencing Center for Infectious Disease"/>
            <person name="Wu L."/>
            <person name="Ma J."/>
        </authorList>
    </citation>
    <scope>NUCLEOTIDE SEQUENCE [LARGE SCALE GENOMIC DNA]</scope>
    <source>
        <strain evidence="3">JCM 4602</strain>
    </source>
</reference>
<organism evidence="2 3">
    <name type="scientific">Streptomyces rubiginosohelvolus</name>
    <dbReference type="NCBI Taxonomy" id="67362"/>
    <lineage>
        <taxon>Bacteria</taxon>
        <taxon>Bacillati</taxon>
        <taxon>Actinomycetota</taxon>
        <taxon>Actinomycetes</taxon>
        <taxon>Kitasatosporales</taxon>
        <taxon>Streptomycetaceae</taxon>
        <taxon>Streptomyces</taxon>
    </lineage>
</organism>
<sequence>MRLPVLAPLRGAAGQRRARIQPLTAADRGHFKPSGVEDGQASGRPTVADRDTSGHLTVADRGHFKPSGD</sequence>
<feature type="compositionally biased region" description="Low complexity" evidence="1">
    <location>
        <begin position="1"/>
        <end position="15"/>
    </location>
</feature>
<dbReference type="EMBL" id="BMUW01000006">
    <property type="protein sequence ID" value="GGZ59377.1"/>
    <property type="molecule type" value="Genomic_DNA"/>
</dbReference>
<accession>A0ABQ3BWC7</accession>
<name>A0ABQ3BWC7_9ACTN</name>
<keyword evidence="3" id="KW-1185">Reference proteome</keyword>
<evidence type="ECO:0000256" key="1">
    <source>
        <dbReference type="SAM" id="MobiDB-lite"/>
    </source>
</evidence>
<comment type="caution">
    <text evidence="2">The sequence shown here is derived from an EMBL/GenBank/DDBJ whole genome shotgun (WGS) entry which is preliminary data.</text>
</comment>